<dbReference type="SUPFAM" id="SSF56672">
    <property type="entry name" value="DNA/RNA polymerases"/>
    <property type="match status" value="1"/>
</dbReference>
<dbReference type="InterPro" id="IPR053134">
    <property type="entry name" value="RNA-dir_DNA_polymerase"/>
</dbReference>
<evidence type="ECO:0000313" key="2">
    <source>
        <dbReference type="EMBL" id="CAG2243576.1"/>
    </source>
</evidence>
<reference evidence="2" key="1">
    <citation type="submission" date="2021-03" db="EMBL/GenBank/DDBJ databases">
        <authorList>
            <person name="Bekaert M."/>
        </authorList>
    </citation>
    <scope>NUCLEOTIDE SEQUENCE</scope>
</reference>
<keyword evidence="3" id="KW-1185">Reference proteome</keyword>
<accession>A0A8S3UCI0</accession>
<dbReference type="EMBL" id="CAJPWZ010002705">
    <property type="protein sequence ID" value="CAG2243576.1"/>
    <property type="molecule type" value="Genomic_DNA"/>
</dbReference>
<organism evidence="2 3">
    <name type="scientific">Mytilus edulis</name>
    <name type="common">Blue mussel</name>
    <dbReference type="NCBI Taxonomy" id="6550"/>
    <lineage>
        <taxon>Eukaryota</taxon>
        <taxon>Metazoa</taxon>
        <taxon>Spiralia</taxon>
        <taxon>Lophotrochozoa</taxon>
        <taxon>Mollusca</taxon>
        <taxon>Bivalvia</taxon>
        <taxon>Autobranchia</taxon>
        <taxon>Pteriomorphia</taxon>
        <taxon>Mytilida</taxon>
        <taxon>Mytiloidea</taxon>
        <taxon>Mytilidae</taxon>
        <taxon>Mytilinae</taxon>
        <taxon>Mytilus</taxon>
    </lineage>
</organism>
<comment type="caution">
    <text evidence="2">The sequence shown here is derived from an EMBL/GenBank/DDBJ whole genome shotgun (WGS) entry which is preliminary data.</text>
</comment>
<evidence type="ECO:0000313" key="3">
    <source>
        <dbReference type="Proteomes" id="UP000683360"/>
    </source>
</evidence>
<dbReference type="PANTHER" id="PTHR24559:SF444">
    <property type="entry name" value="REVERSE TRANSCRIPTASE DOMAIN-CONTAINING PROTEIN"/>
    <property type="match status" value="1"/>
</dbReference>
<name>A0A8S3UCI0_MYTED</name>
<feature type="region of interest" description="Disordered" evidence="1">
    <location>
        <begin position="1"/>
        <end position="23"/>
    </location>
</feature>
<dbReference type="Gene3D" id="3.10.10.10">
    <property type="entry name" value="HIV Type 1 Reverse Transcriptase, subunit A, domain 1"/>
    <property type="match status" value="1"/>
</dbReference>
<dbReference type="Proteomes" id="UP000683360">
    <property type="component" value="Unassembled WGS sequence"/>
</dbReference>
<protein>
    <submittedName>
        <fullName evidence="2">Uncharacterized protein</fullName>
    </submittedName>
</protein>
<dbReference type="AlphaFoldDB" id="A0A8S3UCI0"/>
<dbReference type="PANTHER" id="PTHR24559">
    <property type="entry name" value="TRANSPOSON TY3-I GAG-POL POLYPROTEIN"/>
    <property type="match status" value="1"/>
</dbReference>
<sequence>MIGTLEHVDLVSQEQETNRDKTQGNLPEHLKELVEKCSSSLTLENKQKLIELLVEYQDIFVGPDGMLGQTDVVKHKINTGSAKPVKTPPRRISPKQKEIVEKELESMLKKGVIEPSNSSWSSPICLVKKKDQVSWRFCIDYRRVNSLCSPSGYPLQKIDDCLASLEGAKWLSTVDCHSGYWQVSCDEDREKLLLALIKFRKGTQHSNADGLSRIPARKCKKMIVNSVSQIPLSKVRLRKMQTAGSVIGFTQGAVLQS</sequence>
<dbReference type="CDD" id="cd01647">
    <property type="entry name" value="RT_LTR"/>
    <property type="match status" value="1"/>
</dbReference>
<gene>
    <name evidence="2" type="ORF">MEDL_55705</name>
</gene>
<proteinExistence type="predicted"/>
<dbReference type="InterPro" id="IPR043502">
    <property type="entry name" value="DNA/RNA_pol_sf"/>
</dbReference>
<dbReference type="OrthoDB" id="6262013at2759"/>
<evidence type="ECO:0000256" key="1">
    <source>
        <dbReference type="SAM" id="MobiDB-lite"/>
    </source>
</evidence>